<accession>A0AAD8GS47</accession>
<dbReference type="Pfam" id="PF03478">
    <property type="entry name" value="Beta-prop_KIB1-4"/>
    <property type="match status" value="1"/>
</dbReference>
<feature type="domain" description="KIB1-4 beta-propeller" evidence="1">
    <location>
        <begin position="133"/>
        <end position="356"/>
    </location>
</feature>
<evidence type="ECO:0000313" key="3">
    <source>
        <dbReference type="Proteomes" id="UP001237642"/>
    </source>
</evidence>
<dbReference type="InterPro" id="IPR005174">
    <property type="entry name" value="KIB1-4_b-propeller"/>
</dbReference>
<proteinExistence type="predicted"/>
<evidence type="ECO:0000313" key="2">
    <source>
        <dbReference type="EMBL" id="KAK1353499.1"/>
    </source>
</evidence>
<dbReference type="AlphaFoldDB" id="A0AAD8GS47"/>
<gene>
    <name evidence="2" type="ORF">POM88_051864</name>
</gene>
<dbReference type="PANTHER" id="PTHR33110">
    <property type="entry name" value="F-BOX/KELCH-REPEAT PROTEIN-RELATED"/>
    <property type="match status" value="1"/>
</dbReference>
<sequence>MKKRCRKGEADERNDTKKKIILLSSSPAETTATWSELPFDALGEIKKKLFWRDHVRFNGVCKNWLAAQHAKRAGDVLPWFLLLDLQNDLRRVSYSMYEPSASNPDPVISYHLYISQFFDISLVRIPYRITYLHGCLLISTYDREYSSSYFLLFSLATQNIIELPRINHHVVSPTRRISELFTAVSTNPTSPDCVFLALHITTDPCEWIISTFRHGDTYWTTTVPLGGFYNIPEVPCVEDILFIRGAFYFLFLGGRLVSYDIATMALQNYYTSLQDIHKFDKFFVLDDELVVTYIDREASNCIRRFDWSQKDWFPLESLKDRSLFLSKHSVFVDTTNCYGVSSNKIYIHKERNCYVYSLENGKVCNCTSGLTNWDGMDYNPESSIRGLAENNKISLWVEPPNLLLQK</sequence>
<reference evidence="2" key="1">
    <citation type="submission" date="2023-02" db="EMBL/GenBank/DDBJ databases">
        <title>Genome of toxic invasive species Heracleum sosnowskyi carries increased number of genes despite the absence of recent whole-genome duplications.</title>
        <authorList>
            <person name="Schelkunov M."/>
            <person name="Shtratnikova V."/>
            <person name="Makarenko M."/>
            <person name="Klepikova A."/>
            <person name="Omelchenko D."/>
            <person name="Novikova G."/>
            <person name="Obukhova E."/>
            <person name="Bogdanov V."/>
            <person name="Penin A."/>
            <person name="Logacheva M."/>
        </authorList>
    </citation>
    <scope>NUCLEOTIDE SEQUENCE</scope>
    <source>
        <strain evidence="2">Hsosn_3</strain>
        <tissue evidence="2">Leaf</tissue>
    </source>
</reference>
<organism evidence="2 3">
    <name type="scientific">Heracleum sosnowskyi</name>
    <dbReference type="NCBI Taxonomy" id="360622"/>
    <lineage>
        <taxon>Eukaryota</taxon>
        <taxon>Viridiplantae</taxon>
        <taxon>Streptophyta</taxon>
        <taxon>Embryophyta</taxon>
        <taxon>Tracheophyta</taxon>
        <taxon>Spermatophyta</taxon>
        <taxon>Magnoliopsida</taxon>
        <taxon>eudicotyledons</taxon>
        <taxon>Gunneridae</taxon>
        <taxon>Pentapetalae</taxon>
        <taxon>asterids</taxon>
        <taxon>campanulids</taxon>
        <taxon>Apiales</taxon>
        <taxon>Apiaceae</taxon>
        <taxon>Apioideae</taxon>
        <taxon>apioid superclade</taxon>
        <taxon>Tordylieae</taxon>
        <taxon>Tordyliinae</taxon>
        <taxon>Heracleum</taxon>
    </lineage>
</organism>
<comment type="caution">
    <text evidence="2">The sequence shown here is derived from an EMBL/GenBank/DDBJ whole genome shotgun (WGS) entry which is preliminary data.</text>
</comment>
<dbReference type="Proteomes" id="UP001237642">
    <property type="component" value="Unassembled WGS sequence"/>
</dbReference>
<keyword evidence="3" id="KW-1185">Reference proteome</keyword>
<protein>
    <recommendedName>
        <fullName evidence="1">KIB1-4 beta-propeller domain-containing protein</fullName>
    </recommendedName>
</protein>
<evidence type="ECO:0000259" key="1">
    <source>
        <dbReference type="Pfam" id="PF03478"/>
    </source>
</evidence>
<dbReference type="PANTHER" id="PTHR33110:SF71">
    <property type="entry name" value="F-BOX_KELCH-REPEAT PROTEIN"/>
    <property type="match status" value="1"/>
</dbReference>
<dbReference type="EMBL" id="JAUIZM010000012">
    <property type="protein sequence ID" value="KAK1353499.1"/>
    <property type="molecule type" value="Genomic_DNA"/>
</dbReference>
<name>A0AAD8GS47_9APIA</name>
<reference evidence="2" key="2">
    <citation type="submission" date="2023-05" db="EMBL/GenBank/DDBJ databases">
        <authorList>
            <person name="Schelkunov M.I."/>
        </authorList>
    </citation>
    <scope>NUCLEOTIDE SEQUENCE</scope>
    <source>
        <strain evidence="2">Hsosn_3</strain>
        <tissue evidence="2">Leaf</tissue>
    </source>
</reference>